<dbReference type="PANTHER" id="PTHR43179">
    <property type="entry name" value="RHAMNOSYLTRANSFERASE WBBL"/>
    <property type="match status" value="1"/>
</dbReference>
<dbReference type="Pfam" id="PF00535">
    <property type="entry name" value="Glycos_transf_2"/>
    <property type="match status" value="1"/>
</dbReference>
<evidence type="ECO:0000256" key="2">
    <source>
        <dbReference type="ARBA" id="ARBA00006739"/>
    </source>
</evidence>
<evidence type="ECO:0000256" key="3">
    <source>
        <dbReference type="ARBA" id="ARBA00022676"/>
    </source>
</evidence>
<evidence type="ECO:0000313" key="6">
    <source>
        <dbReference type="EMBL" id="SEK46136.1"/>
    </source>
</evidence>
<dbReference type="InterPro" id="IPR001173">
    <property type="entry name" value="Glyco_trans_2-like"/>
</dbReference>
<dbReference type="Proteomes" id="UP000182321">
    <property type="component" value="Unassembled WGS sequence"/>
</dbReference>
<comment type="pathway">
    <text evidence="1">Cell wall biogenesis; cell wall polysaccharide biosynthesis.</text>
</comment>
<evidence type="ECO:0000259" key="5">
    <source>
        <dbReference type="Pfam" id="PF00535"/>
    </source>
</evidence>
<evidence type="ECO:0000256" key="1">
    <source>
        <dbReference type="ARBA" id="ARBA00004776"/>
    </source>
</evidence>
<proteinExistence type="inferred from homology"/>
<evidence type="ECO:0000256" key="4">
    <source>
        <dbReference type="ARBA" id="ARBA00022679"/>
    </source>
</evidence>
<keyword evidence="7" id="KW-1185">Reference proteome</keyword>
<sequence length="314" mass="36519">MNLKYAVVIVTYNRLELLKECLSAVLNQTYAFNDIYIVNNCSTDGTTAFLAEVNQDNVHVFNMDKNIGGAGGFSYGLSQVSDQNDYVLVIDDDAILSNDYIEKINEQVENGILAYSGSVCRDGEIDLSHRRRISDNVYLSDEYVSRTEYDNDSFLYDVSSFCGLVISVPLIKKIGLPRSEFFIWYDDSEYSLRIKKHSKIKNVNKAILNHKTKDNPVNGFTWKAYYGYRNFIEIGRCYSEKPNLFLIKRYQYHVKGMIKQWIKSLIRKDRGYYYKNCCRLHKEVIKTALKREFEMSAIFYPGANLEEKIVEKKY</sequence>
<dbReference type="SUPFAM" id="SSF53448">
    <property type="entry name" value="Nucleotide-diphospho-sugar transferases"/>
    <property type="match status" value="1"/>
</dbReference>
<dbReference type="EMBL" id="FNZX01000005">
    <property type="protein sequence ID" value="SEK46136.1"/>
    <property type="molecule type" value="Genomic_DNA"/>
</dbReference>
<organism evidence="6 7">
    <name type="scientific">Pseudobutyrivibrio ruminis</name>
    <dbReference type="NCBI Taxonomy" id="46206"/>
    <lineage>
        <taxon>Bacteria</taxon>
        <taxon>Bacillati</taxon>
        <taxon>Bacillota</taxon>
        <taxon>Clostridia</taxon>
        <taxon>Lachnospirales</taxon>
        <taxon>Lachnospiraceae</taxon>
        <taxon>Pseudobutyrivibrio</taxon>
    </lineage>
</organism>
<dbReference type="AlphaFoldDB" id="A0A1H7H6W1"/>
<reference evidence="7" key="1">
    <citation type="submission" date="2016-10" db="EMBL/GenBank/DDBJ databases">
        <authorList>
            <person name="Varghese N."/>
        </authorList>
    </citation>
    <scope>NUCLEOTIDE SEQUENCE [LARGE SCALE GENOMIC DNA]</scope>
    <source>
        <strain evidence="7">ACV-9</strain>
    </source>
</reference>
<feature type="domain" description="Glycosyltransferase 2-like" evidence="5">
    <location>
        <begin position="7"/>
        <end position="134"/>
    </location>
</feature>
<dbReference type="InterPro" id="IPR029044">
    <property type="entry name" value="Nucleotide-diphossugar_trans"/>
</dbReference>
<keyword evidence="3" id="KW-0328">Glycosyltransferase</keyword>
<comment type="similarity">
    <text evidence="2">Belongs to the glycosyltransferase 2 family.</text>
</comment>
<dbReference type="GO" id="GO:0016757">
    <property type="term" value="F:glycosyltransferase activity"/>
    <property type="evidence" value="ECO:0007669"/>
    <property type="project" value="UniProtKB-KW"/>
</dbReference>
<keyword evidence="4 6" id="KW-0808">Transferase</keyword>
<gene>
    <name evidence="6" type="ORF">SAMN02910377_00950</name>
</gene>
<name>A0A1H7H6W1_9FIRM</name>
<dbReference type="Gene3D" id="3.90.550.10">
    <property type="entry name" value="Spore Coat Polysaccharide Biosynthesis Protein SpsA, Chain A"/>
    <property type="match status" value="1"/>
</dbReference>
<evidence type="ECO:0000313" key="7">
    <source>
        <dbReference type="Proteomes" id="UP000182321"/>
    </source>
</evidence>
<accession>A0A1H7H6W1</accession>
<protein>
    <submittedName>
        <fullName evidence="6">Glycosyltransferase, GT2 family</fullName>
    </submittedName>
</protein>
<dbReference type="PANTHER" id="PTHR43179:SF12">
    <property type="entry name" value="GALACTOFURANOSYLTRANSFERASE GLFT2"/>
    <property type="match status" value="1"/>
</dbReference>